<keyword evidence="7" id="KW-0597">Phosphoprotein</keyword>
<keyword evidence="12" id="KW-0496">Mitochondrion</keyword>
<sequence length="115" mass="12415">MFRLAALSSLRSAFRPSFVQGMTVRRFGDAAGLLAKDEVTERVLSVVKKFEKVDPAKVSATAHFANDLGLDSLDGVEVVMALEDEFALEISDEDAEKIVSVADAIKFIAANPQAK</sequence>
<comment type="caution">
    <text evidence="16">The sequence shown here is derived from an EMBL/GenBank/DDBJ whole genome shotgun (WGS) entry which is preliminary data.</text>
</comment>
<dbReference type="AlphaFoldDB" id="A0A8K0AIA1"/>
<protein>
    <recommendedName>
        <fullName evidence="14">Acyl carrier protein</fullName>
    </recommendedName>
</protein>
<dbReference type="SUPFAM" id="SSF47336">
    <property type="entry name" value="ACP-like"/>
    <property type="match status" value="1"/>
</dbReference>
<keyword evidence="17" id="KW-1185">Reference proteome</keyword>
<evidence type="ECO:0000256" key="6">
    <source>
        <dbReference type="ARBA" id="ARBA00022516"/>
    </source>
</evidence>
<keyword evidence="4" id="KW-0813">Transport</keyword>
<proteinExistence type="inferred from homology"/>
<keyword evidence="8" id="KW-0276">Fatty acid metabolism</keyword>
<evidence type="ECO:0000313" key="16">
    <source>
        <dbReference type="EMBL" id="KAF0853088.1"/>
    </source>
</evidence>
<dbReference type="InterPro" id="IPR006162">
    <property type="entry name" value="Ppantetheine_attach_site"/>
</dbReference>
<keyword evidence="10" id="KW-0249">Electron transport</keyword>
<reference evidence="16" key="1">
    <citation type="submission" date="2019-09" db="EMBL/GenBank/DDBJ databases">
        <title>The Mitochondrial Proteome of the Jakobid, Andalucia godoyi, a Protist With the Most Gene-Rich and Bacteria-Like Mitochondrial Genome.</title>
        <authorList>
            <person name="Gray M.W."/>
            <person name="Burger G."/>
            <person name="Derelle R."/>
            <person name="Klimes V."/>
            <person name="Leger M."/>
            <person name="Sarrasin M."/>
            <person name="Vlcek C."/>
            <person name="Roger A.J."/>
            <person name="Elias M."/>
            <person name="Lang B.F."/>
        </authorList>
    </citation>
    <scope>NUCLEOTIDE SEQUENCE</scope>
    <source>
        <strain evidence="16">And28</strain>
    </source>
</reference>
<dbReference type="PROSITE" id="PS50075">
    <property type="entry name" value="CARRIER"/>
    <property type="match status" value="1"/>
</dbReference>
<evidence type="ECO:0000256" key="10">
    <source>
        <dbReference type="ARBA" id="ARBA00022982"/>
    </source>
</evidence>
<evidence type="ECO:0000256" key="13">
    <source>
        <dbReference type="ARBA" id="ARBA00023160"/>
    </source>
</evidence>
<name>A0A8K0AIA1_ANDGO</name>
<comment type="similarity">
    <text evidence="3">Belongs to the acyl carrier protein (ACP) family.</text>
</comment>
<dbReference type="GO" id="GO:0005739">
    <property type="term" value="C:mitochondrion"/>
    <property type="evidence" value="ECO:0007669"/>
    <property type="project" value="UniProtKB-SubCell"/>
</dbReference>
<evidence type="ECO:0000256" key="11">
    <source>
        <dbReference type="ARBA" id="ARBA00023098"/>
    </source>
</evidence>
<dbReference type="Gene3D" id="1.10.1200.10">
    <property type="entry name" value="ACP-like"/>
    <property type="match status" value="1"/>
</dbReference>
<dbReference type="EMBL" id="VRVR01000003">
    <property type="protein sequence ID" value="KAF0853088.1"/>
    <property type="molecule type" value="Genomic_DNA"/>
</dbReference>
<dbReference type="InterPro" id="IPR003231">
    <property type="entry name" value="ACP"/>
</dbReference>
<dbReference type="OrthoDB" id="448946at2759"/>
<dbReference type="GO" id="GO:0000035">
    <property type="term" value="F:acyl binding"/>
    <property type="evidence" value="ECO:0007669"/>
    <property type="project" value="TreeGrafter"/>
</dbReference>
<evidence type="ECO:0000259" key="15">
    <source>
        <dbReference type="PROSITE" id="PS50075"/>
    </source>
</evidence>
<evidence type="ECO:0000256" key="7">
    <source>
        <dbReference type="ARBA" id="ARBA00022553"/>
    </source>
</evidence>
<dbReference type="InterPro" id="IPR009081">
    <property type="entry name" value="PP-bd_ACP"/>
</dbReference>
<evidence type="ECO:0000313" key="17">
    <source>
        <dbReference type="Proteomes" id="UP000799049"/>
    </source>
</evidence>
<evidence type="ECO:0000256" key="5">
    <source>
        <dbReference type="ARBA" id="ARBA00022450"/>
    </source>
</evidence>
<evidence type="ECO:0000256" key="12">
    <source>
        <dbReference type="ARBA" id="ARBA00023128"/>
    </source>
</evidence>
<comment type="pathway">
    <text evidence="2">Lipid metabolism; fatty acid biosynthesis.</text>
</comment>
<keyword evidence="6 14" id="KW-0444">Lipid biosynthesis</keyword>
<dbReference type="GO" id="GO:0000036">
    <property type="term" value="F:acyl carrier activity"/>
    <property type="evidence" value="ECO:0007669"/>
    <property type="project" value="TreeGrafter"/>
</dbReference>
<comment type="function">
    <text evidence="14">Carrier of the growing fatty acid chain in fatty acid biosynthesis.</text>
</comment>
<dbReference type="PANTHER" id="PTHR20863:SF28">
    <property type="entry name" value="ACYL CARRIER PROTEIN, MITOCHONDRIAL"/>
    <property type="match status" value="1"/>
</dbReference>
<dbReference type="PANTHER" id="PTHR20863">
    <property type="entry name" value="ACYL CARRIER PROTEIN"/>
    <property type="match status" value="1"/>
</dbReference>
<comment type="subcellular location">
    <subcellularLocation>
        <location evidence="1">Mitochondrion</location>
    </subcellularLocation>
</comment>
<organism evidence="16 17">
    <name type="scientific">Andalucia godoyi</name>
    <name type="common">Flagellate</name>
    <dbReference type="NCBI Taxonomy" id="505711"/>
    <lineage>
        <taxon>Eukaryota</taxon>
        <taxon>Discoba</taxon>
        <taxon>Jakobida</taxon>
        <taxon>Andalucina</taxon>
        <taxon>Andaluciidae</taxon>
        <taxon>Andalucia</taxon>
    </lineage>
</organism>
<dbReference type="InterPro" id="IPR036736">
    <property type="entry name" value="ACP-like_sf"/>
</dbReference>
<evidence type="ECO:0000256" key="3">
    <source>
        <dbReference type="ARBA" id="ARBA00010930"/>
    </source>
</evidence>
<keyword evidence="13 14" id="KW-0275">Fatty acid biosynthesis</keyword>
<keyword evidence="9" id="KW-0809">Transit peptide</keyword>
<evidence type="ECO:0000256" key="8">
    <source>
        <dbReference type="ARBA" id="ARBA00022832"/>
    </source>
</evidence>
<accession>A0A8K0AIA1</accession>
<evidence type="ECO:0000256" key="9">
    <source>
        <dbReference type="ARBA" id="ARBA00022946"/>
    </source>
</evidence>
<dbReference type="Proteomes" id="UP000799049">
    <property type="component" value="Unassembled WGS sequence"/>
</dbReference>
<dbReference type="FunFam" id="1.10.1200.10:FF:000003">
    <property type="entry name" value="Acyl carrier protein"/>
    <property type="match status" value="1"/>
</dbReference>
<dbReference type="Pfam" id="PF00550">
    <property type="entry name" value="PP-binding"/>
    <property type="match status" value="1"/>
</dbReference>
<dbReference type="NCBIfam" id="NF002148">
    <property type="entry name" value="PRK00982.1-2"/>
    <property type="match status" value="1"/>
</dbReference>
<evidence type="ECO:0000256" key="2">
    <source>
        <dbReference type="ARBA" id="ARBA00005194"/>
    </source>
</evidence>
<evidence type="ECO:0000256" key="14">
    <source>
        <dbReference type="RuleBase" id="RU000722"/>
    </source>
</evidence>
<evidence type="ECO:0000256" key="1">
    <source>
        <dbReference type="ARBA" id="ARBA00004173"/>
    </source>
</evidence>
<keyword evidence="11" id="KW-0443">Lipid metabolism</keyword>
<gene>
    <name evidence="16" type="ORF">ANDGO_05434</name>
</gene>
<keyword evidence="5 14" id="KW-0596">Phosphopantetheine</keyword>
<dbReference type="HAMAP" id="MF_01217">
    <property type="entry name" value="Acyl_carrier"/>
    <property type="match status" value="1"/>
</dbReference>
<dbReference type="NCBIfam" id="TIGR00517">
    <property type="entry name" value="acyl_carrier"/>
    <property type="match status" value="1"/>
</dbReference>
<dbReference type="PROSITE" id="PS00012">
    <property type="entry name" value="PHOSPHOPANTETHEINE"/>
    <property type="match status" value="1"/>
</dbReference>
<evidence type="ECO:0000256" key="4">
    <source>
        <dbReference type="ARBA" id="ARBA00022448"/>
    </source>
</evidence>
<feature type="domain" description="Carrier" evidence="15">
    <location>
        <begin position="37"/>
        <end position="112"/>
    </location>
</feature>